<evidence type="ECO:0000256" key="2">
    <source>
        <dbReference type="ARBA" id="ARBA00008520"/>
    </source>
</evidence>
<gene>
    <name evidence="10" type="ORF">C5L14_17835</name>
</gene>
<keyword evidence="8" id="KW-0449">Lipoprotein</keyword>
<evidence type="ECO:0000256" key="8">
    <source>
        <dbReference type="ARBA" id="ARBA00023288"/>
    </source>
</evidence>
<feature type="signal peptide" evidence="9">
    <location>
        <begin position="1"/>
        <end position="26"/>
    </location>
</feature>
<evidence type="ECO:0000256" key="3">
    <source>
        <dbReference type="ARBA" id="ARBA00022475"/>
    </source>
</evidence>
<evidence type="ECO:0000256" key="5">
    <source>
        <dbReference type="ARBA" id="ARBA00022764"/>
    </source>
</evidence>
<keyword evidence="6" id="KW-0472">Membrane</keyword>
<organism evidence="10 11">
    <name type="scientific">Labrys okinawensis</name>
    <dbReference type="NCBI Taxonomy" id="346911"/>
    <lineage>
        <taxon>Bacteria</taxon>
        <taxon>Pseudomonadati</taxon>
        <taxon>Pseudomonadota</taxon>
        <taxon>Alphaproteobacteria</taxon>
        <taxon>Hyphomicrobiales</taxon>
        <taxon>Xanthobacteraceae</taxon>
        <taxon>Labrys</taxon>
    </lineage>
</organism>
<evidence type="ECO:0000256" key="1">
    <source>
        <dbReference type="ARBA" id="ARBA00004418"/>
    </source>
</evidence>
<evidence type="ECO:0000256" key="6">
    <source>
        <dbReference type="ARBA" id="ARBA00023136"/>
    </source>
</evidence>
<keyword evidence="4 9" id="KW-0732">Signal</keyword>
<protein>
    <submittedName>
        <fullName evidence="10">ABC transporter substrate-binding protein</fullName>
    </submittedName>
</protein>
<evidence type="ECO:0000313" key="11">
    <source>
        <dbReference type="Proteomes" id="UP000237682"/>
    </source>
</evidence>
<feature type="chain" id="PRO_5015735514" evidence="9">
    <location>
        <begin position="27"/>
        <end position="425"/>
    </location>
</feature>
<dbReference type="PANTHER" id="PTHR43649">
    <property type="entry name" value="ARABINOSE-BINDING PROTEIN-RELATED"/>
    <property type="match status" value="1"/>
</dbReference>
<evidence type="ECO:0000256" key="4">
    <source>
        <dbReference type="ARBA" id="ARBA00022729"/>
    </source>
</evidence>
<comment type="caution">
    <text evidence="10">The sequence shown here is derived from an EMBL/GenBank/DDBJ whole genome shotgun (WGS) entry which is preliminary data.</text>
</comment>
<dbReference type="InterPro" id="IPR006059">
    <property type="entry name" value="SBP"/>
</dbReference>
<evidence type="ECO:0000313" key="10">
    <source>
        <dbReference type="EMBL" id="PRH86111.1"/>
    </source>
</evidence>
<reference evidence="10 11" key="1">
    <citation type="submission" date="2018-02" db="EMBL/GenBank/DDBJ databases">
        <title>Whole genome sequencing of endophytic bacterium.</title>
        <authorList>
            <person name="Eedara R."/>
            <person name="Podile A.R."/>
        </authorList>
    </citation>
    <scope>NUCLEOTIDE SEQUENCE [LARGE SCALE GENOMIC DNA]</scope>
    <source>
        <strain evidence="10 11">RP1T</strain>
    </source>
</reference>
<keyword evidence="3" id="KW-1003">Cell membrane</keyword>
<keyword evidence="11" id="KW-1185">Reference proteome</keyword>
<sequence>MAARRRGFVSGVALLAALAAPSMAGAQNLLFWSTQATPVEESQAIRDNVLPGFGKPVTYSAQEAGPFITRIQAELQAGSGAITVLGGLHGELASIPDGLVNLDGVVPAGAVAESYMGFGKLGTAEQKYIPWMQATYVMIASKQALQYLPKGTDLQKITYEQFYAWGKAMAQASGGPKIGFPAGPKGLSHRFFQGYLLPSFTGAAVVKFKSPEAEKMWSDFRDFWHEAVTPASTSYAFMQEPLLNGEVWVAWDHVARLKDALNQKPDDFVVFPVPAGPKGRANMPVITGIAVPKTSNAPEDAKALVAYMLKPETEIAMVKATGFFPVVDVKLPDDMPASAKILGPVVAAQNAATDSLPVLLPIGIGDAGGRYNKVFSDTFQRIVLGGQPAREVLDQQAQSLQAILDEKKAPCWAPDPKSEGACKVE</sequence>
<evidence type="ECO:0000256" key="7">
    <source>
        <dbReference type="ARBA" id="ARBA00023139"/>
    </source>
</evidence>
<dbReference type="AlphaFoldDB" id="A0A2S9Q9U0"/>
<name>A0A2S9Q9U0_9HYPH</name>
<proteinExistence type="inferred from homology"/>
<dbReference type="Pfam" id="PF01547">
    <property type="entry name" value="SBP_bac_1"/>
    <property type="match status" value="1"/>
</dbReference>
<dbReference type="Gene3D" id="3.40.190.10">
    <property type="entry name" value="Periplasmic binding protein-like II"/>
    <property type="match status" value="1"/>
</dbReference>
<dbReference type="Proteomes" id="UP000237682">
    <property type="component" value="Unassembled WGS sequence"/>
</dbReference>
<dbReference type="GO" id="GO:0042597">
    <property type="term" value="C:periplasmic space"/>
    <property type="evidence" value="ECO:0007669"/>
    <property type="project" value="UniProtKB-SubCell"/>
</dbReference>
<dbReference type="InterPro" id="IPR050490">
    <property type="entry name" value="Bact_solute-bd_prot1"/>
</dbReference>
<comment type="subcellular location">
    <subcellularLocation>
        <location evidence="1">Periplasm</location>
    </subcellularLocation>
</comment>
<dbReference type="SUPFAM" id="SSF53850">
    <property type="entry name" value="Periplasmic binding protein-like II"/>
    <property type="match status" value="1"/>
</dbReference>
<dbReference type="EMBL" id="PUEJ01000006">
    <property type="protein sequence ID" value="PRH86111.1"/>
    <property type="molecule type" value="Genomic_DNA"/>
</dbReference>
<comment type="similarity">
    <text evidence="2">Belongs to the bacterial solute-binding protein 1 family.</text>
</comment>
<keyword evidence="7" id="KW-0564">Palmitate</keyword>
<dbReference type="PANTHER" id="PTHR43649:SF33">
    <property type="entry name" value="POLYGALACTURONAN_RHAMNOGALACTURONAN-BINDING PROTEIN YTCQ"/>
    <property type="match status" value="1"/>
</dbReference>
<keyword evidence="5" id="KW-0574">Periplasm</keyword>
<evidence type="ECO:0000256" key="9">
    <source>
        <dbReference type="SAM" id="SignalP"/>
    </source>
</evidence>
<accession>A0A2S9Q9U0</accession>
<dbReference type="OrthoDB" id="23936at2"/>